<sequence>MNEPNRKAIQNRKDFLYDTDIDTAIKVMDRNVTLKKQGKGQSYTYIETPTYIIYNCYASENKDIEDLEIMLEEIALHIRRHKEKVIIAGDFNAKSPQWGEMTMDRRGEIITEWAAQNDLVILNQGNKPTFRRGDYTAILDLTIATQDIRNKVTKWEVLDRESLSDHEYIYFEVTEESSEPIRENPRNEGWQVRKLDKAKLQQVIAEMETGQNHRSNEFSGNLRRICEQTMPKRKTSSRGKPVYWWNNEIAQLRREFLTKRRTYTRNKRRDPPSHEQQLEEYKEARQRLRKKIKAVKRTSWKKLCNDIDCDIWGDGYKIIMKRLTGFPPDNK</sequence>
<evidence type="ECO:0000313" key="2">
    <source>
        <dbReference type="EMBL" id="KAJ8966142.1"/>
    </source>
</evidence>
<reference evidence="2" key="1">
    <citation type="journal article" date="2023" name="Insect Mol. Biol.">
        <title>Genome sequencing provides insights into the evolution of gene families encoding plant cell wall-degrading enzymes in longhorned beetles.</title>
        <authorList>
            <person name="Shin N.R."/>
            <person name="Okamura Y."/>
            <person name="Kirsch R."/>
            <person name="Pauchet Y."/>
        </authorList>
    </citation>
    <scope>NUCLEOTIDE SEQUENCE</scope>
    <source>
        <strain evidence="2">RBIC_L_NR</strain>
    </source>
</reference>
<name>A0AAV8ZM43_9CUCU</name>
<dbReference type="AlphaFoldDB" id="A0AAV8ZM43"/>
<dbReference type="Pfam" id="PF14529">
    <property type="entry name" value="Exo_endo_phos_2"/>
    <property type="match status" value="1"/>
</dbReference>
<dbReference type="GO" id="GO:0003824">
    <property type="term" value="F:catalytic activity"/>
    <property type="evidence" value="ECO:0007669"/>
    <property type="project" value="InterPro"/>
</dbReference>
<keyword evidence="3" id="KW-1185">Reference proteome</keyword>
<feature type="domain" description="Endonuclease/exonuclease/phosphatase" evidence="1">
    <location>
        <begin position="52"/>
        <end position="170"/>
    </location>
</feature>
<protein>
    <recommendedName>
        <fullName evidence="1">Endonuclease/exonuclease/phosphatase domain-containing protein</fullName>
    </recommendedName>
</protein>
<evidence type="ECO:0000313" key="3">
    <source>
        <dbReference type="Proteomes" id="UP001162156"/>
    </source>
</evidence>
<dbReference type="Proteomes" id="UP001162156">
    <property type="component" value="Unassembled WGS sequence"/>
</dbReference>
<dbReference type="EMBL" id="JANEYF010001064">
    <property type="protein sequence ID" value="KAJ8966142.1"/>
    <property type="molecule type" value="Genomic_DNA"/>
</dbReference>
<organism evidence="2 3">
    <name type="scientific">Rhamnusium bicolor</name>
    <dbReference type="NCBI Taxonomy" id="1586634"/>
    <lineage>
        <taxon>Eukaryota</taxon>
        <taxon>Metazoa</taxon>
        <taxon>Ecdysozoa</taxon>
        <taxon>Arthropoda</taxon>
        <taxon>Hexapoda</taxon>
        <taxon>Insecta</taxon>
        <taxon>Pterygota</taxon>
        <taxon>Neoptera</taxon>
        <taxon>Endopterygota</taxon>
        <taxon>Coleoptera</taxon>
        <taxon>Polyphaga</taxon>
        <taxon>Cucujiformia</taxon>
        <taxon>Chrysomeloidea</taxon>
        <taxon>Cerambycidae</taxon>
        <taxon>Lepturinae</taxon>
        <taxon>Rhagiini</taxon>
        <taxon>Rhamnusium</taxon>
    </lineage>
</organism>
<proteinExistence type="predicted"/>
<dbReference type="PANTHER" id="PTHR33273:SF4">
    <property type="entry name" value="ENDONUCLEASE_EXONUCLEASE_PHOSPHATASE DOMAIN-CONTAINING PROTEIN"/>
    <property type="match status" value="1"/>
</dbReference>
<dbReference type="InterPro" id="IPR005135">
    <property type="entry name" value="Endo/exonuclease/phosphatase"/>
</dbReference>
<dbReference type="InterPro" id="IPR036691">
    <property type="entry name" value="Endo/exonu/phosph_ase_sf"/>
</dbReference>
<evidence type="ECO:0000259" key="1">
    <source>
        <dbReference type="Pfam" id="PF14529"/>
    </source>
</evidence>
<dbReference type="SUPFAM" id="SSF56219">
    <property type="entry name" value="DNase I-like"/>
    <property type="match status" value="1"/>
</dbReference>
<dbReference type="Gene3D" id="3.60.10.10">
    <property type="entry name" value="Endonuclease/exonuclease/phosphatase"/>
    <property type="match status" value="1"/>
</dbReference>
<gene>
    <name evidence="2" type="ORF">NQ314_003721</name>
</gene>
<comment type="caution">
    <text evidence="2">The sequence shown here is derived from an EMBL/GenBank/DDBJ whole genome shotgun (WGS) entry which is preliminary data.</text>
</comment>
<dbReference type="CDD" id="cd09077">
    <property type="entry name" value="R1-I-EN"/>
    <property type="match status" value="1"/>
</dbReference>
<dbReference type="PANTHER" id="PTHR33273">
    <property type="entry name" value="DOMAIN-CONTAINING PROTEIN, PUTATIVE-RELATED"/>
    <property type="match status" value="1"/>
</dbReference>
<accession>A0AAV8ZM43</accession>